<accession>A0A0L7LIM7</accession>
<protein>
    <submittedName>
        <fullName evidence="1">Synaptonemal complex protein ZIP1</fullName>
    </submittedName>
</protein>
<evidence type="ECO:0000313" key="1">
    <source>
        <dbReference type="EMBL" id="KOB75260.1"/>
    </source>
</evidence>
<gene>
    <name evidence="1" type="ORF">OBRU01_05595</name>
</gene>
<dbReference type="Gene3D" id="1.25.40.10">
    <property type="entry name" value="Tetratricopeptide repeat domain"/>
    <property type="match status" value="1"/>
</dbReference>
<organism evidence="1 2">
    <name type="scientific">Operophtera brumata</name>
    <name type="common">Winter moth</name>
    <name type="synonym">Phalaena brumata</name>
    <dbReference type="NCBI Taxonomy" id="104452"/>
    <lineage>
        <taxon>Eukaryota</taxon>
        <taxon>Metazoa</taxon>
        <taxon>Ecdysozoa</taxon>
        <taxon>Arthropoda</taxon>
        <taxon>Hexapoda</taxon>
        <taxon>Insecta</taxon>
        <taxon>Pterygota</taxon>
        <taxon>Neoptera</taxon>
        <taxon>Endopterygota</taxon>
        <taxon>Lepidoptera</taxon>
        <taxon>Glossata</taxon>
        <taxon>Ditrysia</taxon>
        <taxon>Geometroidea</taxon>
        <taxon>Geometridae</taxon>
        <taxon>Larentiinae</taxon>
        <taxon>Operophtera</taxon>
    </lineage>
</organism>
<reference evidence="1 2" key="1">
    <citation type="journal article" date="2015" name="Genome Biol. Evol.">
        <title>The genome of winter moth (Operophtera brumata) provides a genomic perspective on sexual dimorphism and phenology.</title>
        <authorList>
            <person name="Derks M.F."/>
            <person name="Smit S."/>
            <person name="Salis L."/>
            <person name="Schijlen E."/>
            <person name="Bossers A."/>
            <person name="Mateman C."/>
            <person name="Pijl A.S."/>
            <person name="de Ridder D."/>
            <person name="Groenen M.A."/>
            <person name="Visser M.E."/>
            <person name="Megens H.J."/>
        </authorList>
    </citation>
    <scope>NUCLEOTIDE SEQUENCE [LARGE SCALE GENOMIC DNA]</scope>
    <source>
        <strain evidence="1">WM2013NL</strain>
        <tissue evidence="1">Head and thorax</tissue>
    </source>
</reference>
<proteinExistence type="predicted"/>
<sequence>MSAAAVPDRLMKLREARIAKEKDRIDKSSKSFEKNIEAFKNAQSSKSFDKNIDAFKNAQSSKSFDKNIDAFKNAQSSKSFESSKMNKAPVAITENKIATKITEKSTINNKINNDKLFDRKPKPSNSKTEVLAEIKPFKKIDPKLSRKSIAVFQKPASNLPVASRKSMLPKIDVSKESVFERLYKPKYAAKKPTDEVKKLQTDPKYLKKVIKSSSLIVRHTCFEPKEVKAPALPVRRSISAVHFKRISKNEIGNCIYKWASIGDKLNTQHLTIDEGESINEDKVVSAVKSERKKVTFMTPMSRLNTPRPEELQSRLKAWLLKRGKSLDSYQHLQCFGLHHVTKPLQLDSTLSNNIDRYSEENKENIAVDSDSDDGSYADNMIAQKGAVSQGDSIDIDKWRQTSAANESVYTEFNDSADFNETTVTSADTYANVDDMLTGALNDLADLLRECRAALEERRGDLHASVQCWEEAIAKGTQERRGDLHASVQCWEEAIAKGTQVHDELCAALEERRGDLHASVQCWEEAIAKGTQVHDELCAALEERLGDLHASVQCWEEAIAKGTQRDVVESSLDTLLNKFMQLKISPHSAGSKRPDPKMLDVKNVFKSTIIRFAVQQAKL</sequence>
<dbReference type="EMBL" id="JTDY01000965">
    <property type="protein sequence ID" value="KOB75260.1"/>
    <property type="molecule type" value="Genomic_DNA"/>
</dbReference>
<evidence type="ECO:0000313" key="2">
    <source>
        <dbReference type="Proteomes" id="UP000037510"/>
    </source>
</evidence>
<comment type="caution">
    <text evidence="1">The sequence shown here is derived from an EMBL/GenBank/DDBJ whole genome shotgun (WGS) entry which is preliminary data.</text>
</comment>
<dbReference type="AlphaFoldDB" id="A0A0L7LIM7"/>
<name>A0A0L7LIM7_OPEBR</name>
<dbReference type="InterPro" id="IPR011990">
    <property type="entry name" value="TPR-like_helical_dom_sf"/>
</dbReference>
<keyword evidence="2" id="KW-1185">Reference proteome</keyword>
<dbReference type="SUPFAM" id="SSF48452">
    <property type="entry name" value="TPR-like"/>
    <property type="match status" value="1"/>
</dbReference>
<dbReference type="Proteomes" id="UP000037510">
    <property type="component" value="Unassembled WGS sequence"/>
</dbReference>